<proteinExistence type="predicted"/>
<dbReference type="OrthoDB" id="3489571at2759"/>
<accession>A0A5M3Z8Y4</accession>
<comment type="caution">
    <text evidence="1">The sequence shown here is derived from an EMBL/GenBank/DDBJ whole genome shotgun (WGS) entry which is preliminary data.</text>
</comment>
<gene>
    <name evidence="1" type="ORF">ATEIFO6365_0009050000</name>
</gene>
<reference evidence="1 2" key="1">
    <citation type="submission" date="2020-01" db="EMBL/GenBank/DDBJ databases">
        <title>Aspergillus terreus IFO 6365 whole genome shotgun sequence.</title>
        <authorList>
            <person name="Kanamasa S."/>
            <person name="Takahashi H."/>
        </authorList>
    </citation>
    <scope>NUCLEOTIDE SEQUENCE [LARGE SCALE GENOMIC DNA]</scope>
    <source>
        <strain evidence="1 2">IFO 6365</strain>
    </source>
</reference>
<evidence type="ECO:0000313" key="2">
    <source>
        <dbReference type="Proteomes" id="UP000452235"/>
    </source>
</evidence>
<organism evidence="1 2">
    <name type="scientific">Aspergillus terreus</name>
    <dbReference type="NCBI Taxonomy" id="33178"/>
    <lineage>
        <taxon>Eukaryota</taxon>
        <taxon>Fungi</taxon>
        <taxon>Dikarya</taxon>
        <taxon>Ascomycota</taxon>
        <taxon>Pezizomycotina</taxon>
        <taxon>Eurotiomycetes</taxon>
        <taxon>Eurotiomycetidae</taxon>
        <taxon>Eurotiales</taxon>
        <taxon>Aspergillaceae</taxon>
        <taxon>Aspergillus</taxon>
        <taxon>Aspergillus subgen. Circumdati</taxon>
    </lineage>
</organism>
<dbReference type="AlphaFoldDB" id="A0A5M3Z8Y4"/>
<dbReference type="VEuPathDB" id="FungiDB:ATEG_07875"/>
<evidence type="ECO:0000313" key="1">
    <source>
        <dbReference type="EMBL" id="GFF19137.1"/>
    </source>
</evidence>
<dbReference type="EMBL" id="BLJY01000009">
    <property type="protein sequence ID" value="GFF19137.1"/>
    <property type="molecule type" value="Genomic_DNA"/>
</dbReference>
<protein>
    <submittedName>
        <fullName evidence="1">Uncharacterized protein</fullName>
    </submittedName>
</protein>
<dbReference type="Proteomes" id="UP000452235">
    <property type="component" value="Unassembled WGS sequence"/>
</dbReference>
<keyword evidence="2" id="KW-1185">Reference proteome</keyword>
<name>A0A5M3Z8Y4_ASPTE</name>
<sequence length="103" mass="10998">MVSTSIVIAALAVGAVADLHTQGVCVDTPGKGVQVYNRNATESACRAYKARNTGSEQWDQCPDCTLQSERDLLYYCESKGSHIGGDELNYYCTQGGAGDSVAW</sequence>